<organism evidence="2 3">
    <name type="scientific">Aetokthonos hydrillicola Thurmond2011</name>
    <dbReference type="NCBI Taxonomy" id="2712845"/>
    <lineage>
        <taxon>Bacteria</taxon>
        <taxon>Bacillati</taxon>
        <taxon>Cyanobacteriota</taxon>
        <taxon>Cyanophyceae</taxon>
        <taxon>Nostocales</taxon>
        <taxon>Hapalosiphonaceae</taxon>
        <taxon>Aetokthonos</taxon>
    </lineage>
</organism>
<sequence length="67" mass="7294">MVLTNIVAAALEDPLIDTKGEQTIIIFVWVLLIAIATSVGLFSRRIEYALAVAFVTSVITIAFFLIP</sequence>
<reference evidence="3" key="1">
    <citation type="journal article" date="2021" name="Science">
        <title>Hunting the eagle killer: A cyanobacterial neurotoxin causes vacuolar myelinopathy.</title>
        <authorList>
            <person name="Breinlinger S."/>
            <person name="Phillips T.J."/>
            <person name="Haram B.N."/>
            <person name="Mares J."/>
            <person name="Martinez Yerena J.A."/>
            <person name="Hrouzek P."/>
            <person name="Sobotka R."/>
            <person name="Henderson W.M."/>
            <person name="Schmieder P."/>
            <person name="Williams S.M."/>
            <person name="Lauderdale J.D."/>
            <person name="Wilde H.D."/>
            <person name="Gerrin W."/>
            <person name="Kust A."/>
            <person name="Washington J.W."/>
            <person name="Wagner C."/>
            <person name="Geier B."/>
            <person name="Liebeke M."/>
            <person name="Enke H."/>
            <person name="Niedermeyer T.H.J."/>
            <person name="Wilde S.B."/>
        </authorList>
    </citation>
    <scope>NUCLEOTIDE SEQUENCE [LARGE SCALE GENOMIC DNA]</scope>
    <source>
        <strain evidence="3">Thurmond2011</strain>
    </source>
</reference>
<dbReference type="EMBL" id="JAALHA020000001">
    <property type="protein sequence ID" value="MDR9893799.1"/>
    <property type="molecule type" value="Genomic_DNA"/>
</dbReference>
<feature type="transmembrane region" description="Helical" evidence="1">
    <location>
        <begin position="49"/>
        <end position="66"/>
    </location>
</feature>
<keyword evidence="1" id="KW-0472">Membrane</keyword>
<keyword evidence="1" id="KW-0812">Transmembrane</keyword>
<evidence type="ECO:0000256" key="1">
    <source>
        <dbReference type="SAM" id="Phobius"/>
    </source>
</evidence>
<evidence type="ECO:0000313" key="2">
    <source>
        <dbReference type="EMBL" id="MDR9893799.1"/>
    </source>
</evidence>
<gene>
    <name evidence="2" type="ORF">G7B40_004320</name>
</gene>
<keyword evidence="1" id="KW-1133">Transmembrane helix</keyword>
<accession>A0AAP5I4U4</accession>
<dbReference type="Proteomes" id="UP000667802">
    <property type="component" value="Unassembled WGS sequence"/>
</dbReference>
<evidence type="ECO:0000313" key="3">
    <source>
        <dbReference type="Proteomes" id="UP000667802"/>
    </source>
</evidence>
<protein>
    <submittedName>
        <fullName evidence="2">Uncharacterized protein</fullName>
    </submittedName>
</protein>
<dbReference type="RefSeq" id="WP_208338213.1">
    <property type="nucleotide sequence ID" value="NZ_CAWQFN010000041.1"/>
</dbReference>
<proteinExistence type="predicted"/>
<keyword evidence="3" id="KW-1185">Reference proteome</keyword>
<feature type="transmembrane region" description="Helical" evidence="1">
    <location>
        <begin position="24"/>
        <end position="42"/>
    </location>
</feature>
<dbReference type="AlphaFoldDB" id="A0AAP5I4U4"/>
<name>A0AAP5I4U4_9CYAN</name>
<comment type="caution">
    <text evidence="2">The sequence shown here is derived from an EMBL/GenBank/DDBJ whole genome shotgun (WGS) entry which is preliminary data.</text>
</comment>